<protein>
    <submittedName>
        <fullName evidence="3">Ribosomal protein L11 methyltransferase</fullName>
    </submittedName>
</protein>
<sequence>MIRLAICVRREDAEVALAELLAFAPRGVEEVDRGERVEYAVYGAPGELPGLPDLKAAVGPALVEVVTSEVADDVGERWRDFHRPVELGRGAARLHVRAPWHPAPPPGIRDVVIDPGQAFGTGAHDTTRLCLELLLELEPGGAITDVGCGSGVLAIAAAKLGFGPVSGLDHERESVAATKANATANGVTVAVARHDLLHDGPAPGAPIVMANLLRPLLLQVARDGFAGGSVPRILIASGLLAREAGEVAAAFAASMGLRETERRLGGEWAALLLRQ</sequence>
<organism evidence="3">
    <name type="scientific">uncultured Solirubrobacteraceae bacterium</name>
    <dbReference type="NCBI Taxonomy" id="1162706"/>
    <lineage>
        <taxon>Bacteria</taxon>
        <taxon>Bacillati</taxon>
        <taxon>Actinomycetota</taxon>
        <taxon>Thermoleophilia</taxon>
        <taxon>Solirubrobacterales</taxon>
        <taxon>Solirubrobacteraceae</taxon>
        <taxon>environmental samples</taxon>
    </lineage>
</organism>
<dbReference type="InterPro" id="IPR029063">
    <property type="entry name" value="SAM-dependent_MTases_sf"/>
</dbReference>
<dbReference type="GO" id="GO:0032259">
    <property type="term" value="P:methylation"/>
    <property type="evidence" value="ECO:0007669"/>
    <property type="project" value="UniProtKB-KW"/>
</dbReference>
<dbReference type="PANTHER" id="PTHR43648">
    <property type="entry name" value="ELECTRON TRANSFER FLAVOPROTEIN BETA SUBUNIT LYSINE METHYLTRANSFERASE"/>
    <property type="match status" value="1"/>
</dbReference>
<dbReference type="Pfam" id="PF06325">
    <property type="entry name" value="PrmA"/>
    <property type="match status" value="1"/>
</dbReference>
<dbReference type="PANTHER" id="PTHR43648:SF1">
    <property type="entry name" value="ELECTRON TRANSFER FLAVOPROTEIN BETA SUBUNIT LYSINE METHYLTRANSFERASE"/>
    <property type="match status" value="1"/>
</dbReference>
<dbReference type="EMBL" id="CADCVR010000058">
    <property type="protein sequence ID" value="CAA9496945.1"/>
    <property type="molecule type" value="Genomic_DNA"/>
</dbReference>
<keyword evidence="3" id="KW-0689">Ribosomal protein</keyword>
<dbReference type="GO" id="GO:0008276">
    <property type="term" value="F:protein methyltransferase activity"/>
    <property type="evidence" value="ECO:0007669"/>
    <property type="project" value="TreeGrafter"/>
</dbReference>
<keyword evidence="1 3" id="KW-0489">Methyltransferase</keyword>
<keyword evidence="2 3" id="KW-0808">Transferase</keyword>
<dbReference type="SUPFAM" id="SSF53335">
    <property type="entry name" value="S-adenosyl-L-methionine-dependent methyltransferases"/>
    <property type="match status" value="1"/>
</dbReference>
<accession>A0A6J4SDZ5</accession>
<dbReference type="GO" id="GO:0005840">
    <property type="term" value="C:ribosome"/>
    <property type="evidence" value="ECO:0007669"/>
    <property type="project" value="UniProtKB-KW"/>
</dbReference>
<gene>
    <name evidence="3" type="ORF">AVDCRST_MAG53-2166</name>
</gene>
<evidence type="ECO:0000256" key="2">
    <source>
        <dbReference type="ARBA" id="ARBA00022679"/>
    </source>
</evidence>
<dbReference type="AlphaFoldDB" id="A0A6J4SDZ5"/>
<evidence type="ECO:0000256" key="1">
    <source>
        <dbReference type="ARBA" id="ARBA00022603"/>
    </source>
</evidence>
<dbReference type="Gene3D" id="3.40.50.150">
    <property type="entry name" value="Vaccinia Virus protein VP39"/>
    <property type="match status" value="1"/>
</dbReference>
<name>A0A6J4SDZ5_9ACTN</name>
<dbReference type="InterPro" id="IPR050078">
    <property type="entry name" value="Ribosomal_L11_MeTrfase_PrmA"/>
</dbReference>
<evidence type="ECO:0000313" key="3">
    <source>
        <dbReference type="EMBL" id="CAA9496945.1"/>
    </source>
</evidence>
<proteinExistence type="predicted"/>
<reference evidence="3" key="1">
    <citation type="submission" date="2020-02" db="EMBL/GenBank/DDBJ databases">
        <authorList>
            <person name="Meier V. D."/>
        </authorList>
    </citation>
    <scope>NUCLEOTIDE SEQUENCE</scope>
    <source>
        <strain evidence="3">AVDCRST_MAG53</strain>
    </source>
</reference>
<keyword evidence="3" id="KW-0687">Ribonucleoprotein</keyword>